<evidence type="ECO:0000256" key="2">
    <source>
        <dbReference type="ARBA" id="ARBA00022490"/>
    </source>
</evidence>
<feature type="domain" description="Transcriptional regulator SarA/SarZ/Rot-like helix-turn-helix" evidence="7">
    <location>
        <begin position="21"/>
        <end position="105"/>
    </location>
</feature>
<comment type="subcellular location">
    <subcellularLocation>
        <location evidence="1">Cytoplasm</location>
    </subcellularLocation>
</comment>
<keyword evidence="10" id="KW-1185">Reference proteome</keyword>
<accession>A0A0U1EA43</accession>
<feature type="domain" description="Transcriptional regulator SarA/SarZ/Rot-like helix-turn-helix" evidence="7">
    <location>
        <begin position="145"/>
        <end position="224"/>
    </location>
</feature>
<reference evidence="10 11" key="1">
    <citation type="submission" date="2020-04" db="EMBL/GenBank/DDBJ databases">
        <title>The Epidemiology and Molecular Characteristics of Linezolid-Resistant Staphylococcus capitis in Huashan Hospital, Shanghai.</title>
        <authorList>
            <person name="Ding L."/>
            <person name="Li P."/>
            <person name="Yang Y."/>
            <person name="Lin D."/>
            <person name="Xu X."/>
        </authorList>
    </citation>
    <scope>NUCLEOTIDE SEQUENCE [LARGE SCALE GENOMIC DNA]</scope>
    <source>
        <strain evidence="9 11">12-86</strain>
        <strain evidence="8 10">17-84</strain>
    </source>
</reference>
<keyword evidence="5" id="KW-0804">Transcription</keyword>
<keyword evidence="4" id="KW-0238">DNA-binding</keyword>
<evidence type="ECO:0000256" key="5">
    <source>
        <dbReference type="ARBA" id="ARBA00023163"/>
    </source>
</evidence>
<dbReference type="NCBIfam" id="TIGR01889">
    <property type="entry name" value="Staph_reg_Sar"/>
    <property type="match status" value="1"/>
</dbReference>
<dbReference type="GO" id="GO:0006950">
    <property type="term" value="P:response to stress"/>
    <property type="evidence" value="ECO:0007669"/>
    <property type="project" value="TreeGrafter"/>
</dbReference>
<dbReference type="InterPro" id="IPR010166">
    <property type="entry name" value="SarA/Rot_dom"/>
</dbReference>
<dbReference type="GO" id="GO:0003700">
    <property type="term" value="F:DNA-binding transcription factor activity"/>
    <property type="evidence" value="ECO:0007669"/>
    <property type="project" value="InterPro"/>
</dbReference>
<dbReference type="EMBL" id="JABBMI010000080">
    <property type="protein sequence ID" value="NMK55148.1"/>
    <property type="molecule type" value="Genomic_DNA"/>
</dbReference>
<evidence type="ECO:0000256" key="3">
    <source>
        <dbReference type="ARBA" id="ARBA00023015"/>
    </source>
</evidence>
<comment type="caution">
    <text evidence="9">The sequence shown here is derived from an EMBL/GenBank/DDBJ whole genome shotgun (WGS) entry which is preliminary data.</text>
</comment>
<gene>
    <name evidence="9" type="ORF">HHM13_10440</name>
    <name evidence="8" type="ORF">HHM24_10510</name>
</gene>
<dbReference type="Pfam" id="PF22381">
    <property type="entry name" value="Staph_reg_Sar_Rot"/>
    <property type="match status" value="2"/>
</dbReference>
<evidence type="ECO:0000313" key="9">
    <source>
        <dbReference type="EMBL" id="NMK98478.1"/>
    </source>
</evidence>
<sequence>MHQQKIKSFLAHFVLDHISIEYLRVSYNLTVEQLKLLQFIYHFTEKHKEGLSLNAIIFYRNYSKNHLLKLINQLYDFNWLTKKRDPLDQRRLIICLSAVQHEKIALMFEDFKSFLELKSKSIAYINQHTALPYYLNCHDQFESIEKVPSQDQLSLEELYILGLLIINNEPSTYKNIKAHLLKGVVTVSPIIKKLYAKGYINKSRSTEDERNIVLSVNEEKVDYIKSTISECYNSLETGIERL</sequence>
<dbReference type="AlphaFoldDB" id="A0A0U1EA43"/>
<evidence type="ECO:0000256" key="6">
    <source>
        <dbReference type="ARBA" id="ARBA00038100"/>
    </source>
</evidence>
<dbReference type="PANTHER" id="PTHR33164:SF5">
    <property type="entry name" value="ORGANIC HYDROPEROXIDE RESISTANCE TRANSCRIPTIONAL REGULATOR"/>
    <property type="match status" value="1"/>
</dbReference>
<dbReference type="EMBL" id="JABBLX010000044">
    <property type="protein sequence ID" value="NMK98478.1"/>
    <property type="molecule type" value="Genomic_DNA"/>
</dbReference>
<protein>
    <submittedName>
        <fullName evidence="9">Accessory regulator Y</fullName>
    </submittedName>
</protein>
<dbReference type="Gene3D" id="1.10.10.10">
    <property type="entry name" value="Winged helix-like DNA-binding domain superfamily/Winged helix DNA-binding domain"/>
    <property type="match status" value="2"/>
</dbReference>
<organism evidence="9 11">
    <name type="scientific">Staphylococcus capitis</name>
    <dbReference type="NCBI Taxonomy" id="29388"/>
    <lineage>
        <taxon>Bacteria</taxon>
        <taxon>Bacillati</taxon>
        <taxon>Bacillota</taxon>
        <taxon>Bacilli</taxon>
        <taxon>Bacillales</taxon>
        <taxon>Staphylococcaceae</taxon>
        <taxon>Staphylococcus</taxon>
    </lineage>
</organism>
<dbReference type="InterPro" id="IPR036388">
    <property type="entry name" value="WH-like_DNA-bd_sf"/>
</dbReference>
<dbReference type="PANTHER" id="PTHR33164">
    <property type="entry name" value="TRANSCRIPTIONAL REGULATOR, MARR FAMILY"/>
    <property type="match status" value="1"/>
</dbReference>
<name>A0A0U1EA43_STACP</name>
<dbReference type="Proteomes" id="UP000538955">
    <property type="component" value="Unassembled WGS sequence"/>
</dbReference>
<evidence type="ECO:0000313" key="8">
    <source>
        <dbReference type="EMBL" id="NMK55148.1"/>
    </source>
</evidence>
<comment type="similarity">
    <text evidence="6">Belongs to the SarA family.</text>
</comment>
<dbReference type="Proteomes" id="UP000550736">
    <property type="component" value="Unassembled WGS sequence"/>
</dbReference>
<dbReference type="RefSeq" id="WP_002432665.1">
    <property type="nucleotide sequence ID" value="NZ_BMDL01000002.1"/>
</dbReference>
<keyword evidence="2" id="KW-0963">Cytoplasm</keyword>
<keyword evidence="3" id="KW-0805">Transcription regulation</keyword>
<evidence type="ECO:0000259" key="7">
    <source>
        <dbReference type="Pfam" id="PF22381"/>
    </source>
</evidence>
<evidence type="ECO:0000256" key="4">
    <source>
        <dbReference type="ARBA" id="ARBA00023125"/>
    </source>
</evidence>
<evidence type="ECO:0000313" key="10">
    <source>
        <dbReference type="Proteomes" id="UP000538955"/>
    </source>
</evidence>
<evidence type="ECO:0000256" key="1">
    <source>
        <dbReference type="ARBA" id="ARBA00004496"/>
    </source>
</evidence>
<evidence type="ECO:0000313" key="11">
    <source>
        <dbReference type="Proteomes" id="UP000550736"/>
    </source>
</evidence>
<dbReference type="InterPro" id="IPR055166">
    <property type="entry name" value="Transc_reg_Sar_Rot_HTH"/>
</dbReference>
<dbReference type="SUPFAM" id="SSF46785">
    <property type="entry name" value="Winged helix' DNA-binding domain"/>
    <property type="match status" value="2"/>
</dbReference>
<dbReference type="InterPro" id="IPR036390">
    <property type="entry name" value="WH_DNA-bd_sf"/>
</dbReference>
<dbReference type="eggNOG" id="COG1846">
    <property type="taxonomic scope" value="Bacteria"/>
</dbReference>
<dbReference type="GO" id="GO:0005737">
    <property type="term" value="C:cytoplasm"/>
    <property type="evidence" value="ECO:0007669"/>
    <property type="project" value="UniProtKB-SubCell"/>
</dbReference>
<dbReference type="GO" id="GO:0003677">
    <property type="term" value="F:DNA binding"/>
    <property type="evidence" value="ECO:0007669"/>
    <property type="project" value="UniProtKB-KW"/>
</dbReference>
<dbReference type="InterPro" id="IPR039422">
    <property type="entry name" value="MarR/SlyA-like"/>
</dbReference>
<proteinExistence type="inferred from homology"/>